<accession>R7TVI0</accession>
<dbReference type="Proteomes" id="UP000014760">
    <property type="component" value="Unassembled WGS sequence"/>
</dbReference>
<proteinExistence type="predicted"/>
<dbReference type="InterPro" id="IPR001214">
    <property type="entry name" value="SET_dom"/>
</dbReference>
<dbReference type="InterPro" id="IPR052097">
    <property type="entry name" value="SET-MYND_domain_protein"/>
</dbReference>
<evidence type="ECO:0000259" key="4">
    <source>
        <dbReference type="PROSITE" id="PS50280"/>
    </source>
</evidence>
<reference evidence="6" key="3">
    <citation type="submission" date="2015-06" db="UniProtKB">
        <authorList>
            <consortium name="EnsemblMetazoa"/>
        </authorList>
    </citation>
    <scope>IDENTIFICATION</scope>
</reference>
<organism evidence="5">
    <name type="scientific">Capitella teleta</name>
    <name type="common">Polychaete worm</name>
    <dbReference type="NCBI Taxonomy" id="283909"/>
    <lineage>
        <taxon>Eukaryota</taxon>
        <taxon>Metazoa</taxon>
        <taxon>Spiralia</taxon>
        <taxon>Lophotrochozoa</taxon>
        <taxon>Annelida</taxon>
        <taxon>Polychaeta</taxon>
        <taxon>Sedentaria</taxon>
        <taxon>Scolecida</taxon>
        <taxon>Capitellidae</taxon>
        <taxon>Capitella</taxon>
    </lineage>
</organism>
<evidence type="ECO:0000256" key="3">
    <source>
        <dbReference type="ARBA" id="ARBA00022691"/>
    </source>
</evidence>
<evidence type="ECO:0000256" key="1">
    <source>
        <dbReference type="ARBA" id="ARBA00022603"/>
    </source>
</evidence>
<dbReference type="AlphaFoldDB" id="R7TVI0"/>
<dbReference type="Gene3D" id="6.10.140.2220">
    <property type="match status" value="1"/>
</dbReference>
<evidence type="ECO:0000256" key="2">
    <source>
        <dbReference type="ARBA" id="ARBA00022679"/>
    </source>
</evidence>
<dbReference type="SUPFAM" id="SSF48452">
    <property type="entry name" value="TPR-like"/>
    <property type="match status" value="1"/>
</dbReference>
<sequence length="666" mass="76449">MTSSKITMPEGMENIVHAVKAHCEDDLMDKFIDCPSDEDRVNLIWKQRPFQEILTLEPEYNAKSSTDASMYRQKGNKYFQKKAYLSAIGEYSKSIINAPSKTTIGSENELPLAFANRSAALYHFKKYQLSLVDIEAALEYNYPDDMAYKLYDRQGKCYLQLERPKEALESFKKAEESLGKAKLEEKYLEIWRKNLKSEMAKTSDMKEKDLSPNDEDPKKIKAPALAHLGNETHPNASRALRVGSTPEKGRQILADQDICLGEVLMVDQPITSVLFQDHHASRCYHCFQRCLAPFPCFETSSVIFCSRECRDKAWNTYQKYEYQYAAVLDANFCGKIGQLALRMLLECNLEGVLEFVRGLDKTGDVDDMEKVGLDKEGKYCSDYRSLYHMKTHADERKPDDLFELAVMSAFLLKVLDDSGFLRQENNTYNSARDMKSLGGLLLRNIQLILCNAFPIHQMRRPDNFQEPDPEEIGIGLFPTAALLNHSCNPEAIVCYYGNKAVVRAIRDIDKNEEISIAYGVTFYDDEELSRRHQLKETHFFHCTCKACLEGWPMWLEMDQNQPDWLCEACGSILLSDKIEDNKFAKCKKCSHRQNLEDAINKLAVSHDRYSTAMAEAMGGRIENALPELMEHLDLQQRYIDQPWRDFTACQVAIKHCFQILGNKREA</sequence>
<dbReference type="InterPro" id="IPR011990">
    <property type="entry name" value="TPR-like_helical_dom_sf"/>
</dbReference>
<dbReference type="GO" id="GO:0008168">
    <property type="term" value="F:methyltransferase activity"/>
    <property type="evidence" value="ECO:0007669"/>
    <property type="project" value="UniProtKB-KW"/>
</dbReference>
<keyword evidence="7" id="KW-1185">Reference proteome</keyword>
<dbReference type="EMBL" id="AMQN01012005">
    <property type="status" value="NOT_ANNOTATED_CDS"/>
    <property type="molecule type" value="Genomic_DNA"/>
</dbReference>
<reference evidence="7" key="1">
    <citation type="submission" date="2012-12" db="EMBL/GenBank/DDBJ databases">
        <authorList>
            <person name="Hellsten U."/>
            <person name="Grimwood J."/>
            <person name="Chapman J.A."/>
            <person name="Shapiro H."/>
            <person name="Aerts A."/>
            <person name="Otillar R.P."/>
            <person name="Terry A.Y."/>
            <person name="Boore J.L."/>
            <person name="Simakov O."/>
            <person name="Marletaz F."/>
            <person name="Cho S.-J."/>
            <person name="Edsinger-Gonzales E."/>
            <person name="Havlak P."/>
            <person name="Kuo D.-H."/>
            <person name="Larsson T."/>
            <person name="Lv J."/>
            <person name="Arendt D."/>
            <person name="Savage R."/>
            <person name="Osoegawa K."/>
            <person name="de Jong P."/>
            <person name="Lindberg D.R."/>
            <person name="Seaver E.C."/>
            <person name="Weisblat D.A."/>
            <person name="Putnam N.H."/>
            <person name="Grigoriev I.V."/>
            <person name="Rokhsar D.S."/>
        </authorList>
    </citation>
    <scope>NUCLEOTIDE SEQUENCE</scope>
    <source>
        <strain evidence="7">I ESC-2004</strain>
    </source>
</reference>
<dbReference type="STRING" id="283909.R7TVI0"/>
<dbReference type="GO" id="GO:0032259">
    <property type="term" value="P:methylation"/>
    <property type="evidence" value="ECO:0007669"/>
    <property type="project" value="UniProtKB-KW"/>
</dbReference>
<dbReference type="CDD" id="cd10536">
    <property type="entry name" value="SET_SMYD4"/>
    <property type="match status" value="1"/>
</dbReference>
<dbReference type="GO" id="GO:0005634">
    <property type="term" value="C:nucleus"/>
    <property type="evidence" value="ECO:0007669"/>
    <property type="project" value="TreeGrafter"/>
</dbReference>
<dbReference type="InterPro" id="IPR044421">
    <property type="entry name" value="SMYD4_SET"/>
</dbReference>
<dbReference type="InterPro" id="IPR019734">
    <property type="entry name" value="TPR_rpt"/>
</dbReference>
<dbReference type="PROSITE" id="PS50280">
    <property type="entry name" value="SET"/>
    <property type="match status" value="1"/>
</dbReference>
<dbReference type="SUPFAM" id="SSF82199">
    <property type="entry name" value="SET domain"/>
    <property type="match status" value="1"/>
</dbReference>
<dbReference type="EMBL" id="KB309238">
    <property type="protein sequence ID" value="ELT95020.1"/>
    <property type="molecule type" value="Genomic_DNA"/>
</dbReference>
<evidence type="ECO:0000313" key="6">
    <source>
        <dbReference type="EnsemblMetazoa" id="CapteP183922"/>
    </source>
</evidence>
<evidence type="ECO:0000313" key="7">
    <source>
        <dbReference type="Proteomes" id="UP000014760"/>
    </source>
</evidence>
<dbReference type="Pfam" id="PF00856">
    <property type="entry name" value="SET"/>
    <property type="match status" value="1"/>
</dbReference>
<dbReference type="SMART" id="SM00028">
    <property type="entry name" value="TPR"/>
    <property type="match status" value="3"/>
</dbReference>
<dbReference type="FunCoup" id="R7TVI0">
    <property type="interactions" value="1250"/>
</dbReference>
<gene>
    <name evidence="5" type="ORF">CAPTEDRAFT_183922</name>
</gene>
<keyword evidence="1" id="KW-0489">Methyltransferase</keyword>
<feature type="domain" description="SET" evidence="4">
    <location>
        <begin position="238"/>
        <end position="519"/>
    </location>
</feature>
<dbReference type="PANTHER" id="PTHR46165">
    <property type="entry name" value="SET AND MYND DOMAIN-CONTAINING PROTEIN 4"/>
    <property type="match status" value="1"/>
</dbReference>
<dbReference type="Gene3D" id="1.25.40.10">
    <property type="entry name" value="Tetratricopeptide repeat domain"/>
    <property type="match status" value="1"/>
</dbReference>
<keyword evidence="3" id="KW-0949">S-adenosyl-L-methionine</keyword>
<keyword evidence="2" id="KW-0808">Transferase</keyword>
<dbReference type="EnsemblMetazoa" id="CapteT183922">
    <property type="protein sequence ID" value="CapteP183922"/>
    <property type="gene ID" value="CapteG183922"/>
</dbReference>
<dbReference type="InterPro" id="IPR046341">
    <property type="entry name" value="SET_dom_sf"/>
</dbReference>
<dbReference type="PANTHER" id="PTHR46165:SF7">
    <property type="entry name" value="SET AND MYND DOMAIN-CONTAINING PROTEIN 4"/>
    <property type="match status" value="1"/>
</dbReference>
<dbReference type="Gene3D" id="2.170.270.10">
    <property type="entry name" value="SET domain"/>
    <property type="match status" value="1"/>
</dbReference>
<dbReference type="OrthoDB" id="5945798at2759"/>
<dbReference type="OMA" id="ECSCDAC"/>
<evidence type="ECO:0000313" key="5">
    <source>
        <dbReference type="EMBL" id="ELT95020.1"/>
    </source>
</evidence>
<dbReference type="GO" id="GO:0042826">
    <property type="term" value="F:histone deacetylase binding"/>
    <property type="evidence" value="ECO:0007669"/>
    <property type="project" value="TreeGrafter"/>
</dbReference>
<reference evidence="5 7" key="2">
    <citation type="journal article" date="2013" name="Nature">
        <title>Insights into bilaterian evolution from three spiralian genomes.</title>
        <authorList>
            <person name="Simakov O."/>
            <person name="Marletaz F."/>
            <person name="Cho S.J."/>
            <person name="Edsinger-Gonzales E."/>
            <person name="Havlak P."/>
            <person name="Hellsten U."/>
            <person name="Kuo D.H."/>
            <person name="Larsson T."/>
            <person name="Lv J."/>
            <person name="Arendt D."/>
            <person name="Savage R."/>
            <person name="Osoegawa K."/>
            <person name="de Jong P."/>
            <person name="Grimwood J."/>
            <person name="Chapman J.A."/>
            <person name="Shapiro H."/>
            <person name="Aerts A."/>
            <person name="Otillar R.P."/>
            <person name="Terry A.Y."/>
            <person name="Boore J.L."/>
            <person name="Grigoriev I.V."/>
            <person name="Lindberg D.R."/>
            <person name="Seaver E.C."/>
            <person name="Weisblat D.A."/>
            <person name="Putnam N.H."/>
            <person name="Rokhsar D.S."/>
        </authorList>
    </citation>
    <scope>NUCLEOTIDE SEQUENCE</scope>
    <source>
        <strain evidence="5 7">I ESC-2004</strain>
    </source>
</reference>
<protein>
    <recommendedName>
        <fullName evidence="4">SET domain-containing protein</fullName>
    </recommendedName>
</protein>
<name>R7TVI0_CAPTE</name>
<dbReference type="GO" id="GO:0005737">
    <property type="term" value="C:cytoplasm"/>
    <property type="evidence" value="ECO:0007669"/>
    <property type="project" value="TreeGrafter"/>
</dbReference>
<dbReference type="HOGENOM" id="CLU_021727_1_0_1"/>
<dbReference type="Gene3D" id="1.10.220.160">
    <property type="match status" value="1"/>
</dbReference>